<proteinExistence type="predicted"/>
<sequence length="290" mass="33856">MIKLAIVKGSGAFLPEAYAYYDFFKKYNYGIDAKIYNSVDSITDADVAIVFYGFYPLWKKYDFFIIGEYNSVSIGRFSKIKDFFKTRLNKRDFLFFLNDFVQKELNYKNEDYILRGMGFFNELIVKHKNDYTYDIVYSGTINRYGLKERIIALAKLGFKIAVIGTAEFIHENVSSLGKLPLPEVYKLYATCKYGLNYTPDIYPYKYQDSTKVIEYCAAGLKVITNKYSWINEFELLNKGNFLDLDTINDKNDVANFHFIIPNVEKYSWDNVIRKSGMIDTIKQLNAKKCL</sequence>
<evidence type="ECO:0008006" key="3">
    <source>
        <dbReference type="Google" id="ProtNLM"/>
    </source>
</evidence>
<dbReference type="AlphaFoldDB" id="A0ABD6WYR7"/>
<accession>A0ABD6WYR7</accession>
<dbReference type="Proteomes" id="UP000241404">
    <property type="component" value="Unassembled WGS sequence"/>
</dbReference>
<organism evidence="1 2">
    <name type="scientific">Photobacterium damselae</name>
    <dbReference type="NCBI Taxonomy" id="38293"/>
    <lineage>
        <taxon>Bacteria</taxon>
        <taxon>Pseudomonadati</taxon>
        <taxon>Pseudomonadota</taxon>
        <taxon>Gammaproteobacteria</taxon>
        <taxon>Vibrionales</taxon>
        <taxon>Vibrionaceae</taxon>
        <taxon>Photobacterium</taxon>
    </lineage>
</organism>
<name>A0ABD6WYR7_PHODM</name>
<protein>
    <recommendedName>
        <fullName evidence="3">Glycosyltransferase</fullName>
    </recommendedName>
</protein>
<comment type="caution">
    <text evidence="1">The sequence shown here is derived from an EMBL/GenBank/DDBJ whole genome shotgun (WGS) entry which is preliminary data.</text>
</comment>
<dbReference type="Gene3D" id="3.40.50.2000">
    <property type="entry name" value="Glycogen Phosphorylase B"/>
    <property type="match status" value="1"/>
</dbReference>
<evidence type="ECO:0000313" key="2">
    <source>
        <dbReference type="Proteomes" id="UP000241404"/>
    </source>
</evidence>
<dbReference type="EMBL" id="PYMM01000022">
    <property type="protein sequence ID" value="PSU14838.1"/>
    <property type="molecule type" value="Genomic_DNA"/>
</dbReference>
<evidence type="ECO:0000313" key="1">
    <source>
        <dbReference type="EMBL" id="PSU14838.1"/>
    </source>
</evidence>
<gene>
    <name evidence="1" type="ORF">CTM90_19340</name>
</gene>
<dbReference type="RefSeq" id="WP_065171817.1">
    <property type="nucleotide sequence ID" value="NZ_LZFH01000022.1"/>
</dbReference>
<reference evidence="1 2" key="1">
    <citation type="submission" date="2018-03" db="EMBL/GenBank/DDBJ databases">
        <title>Whole genome sequencing of Histamine producing bacteria.</title>
        <authorList>
            <person name="Butler K."/>
        </authorList>
    </citation>
    <scope>NUCLEOTIDE SEQUENCE [LARGE SCALE GENOMIC DNA]</scope>
    <source>
        <strain evidence="1 2">BT-6</strain>
    </source>
</reference>